<name>A0A9D1JP14_9BACT</name>
<evidence type="ECO:0000313" key="3">
    <source>
        <dbReference type="Proteomes" id="UP000823928"/>
    </source>
</evidence>
<feature type="signal peptide" evidence="1">
    <location>
        <begin position="1"/>
        <end position="19"/>
    </location>
</feature>
<comment type="caution">
    <text evidence="2">The sequence shown here is derived from an EMBL/GenBank/DDBJ whole genome shotgun (WGS) entry which is preliminary data.</text>
</comment>
<organism evidence="2 3">
    <name type="scientific">Candidatus Scatousia excrementigallinarum</name>
    <dbReference type="NCBI Taxonomy" id="2840935"/>
    <lineage>
        <taxon>Bacteria</taxon>
        <taxon>Candidatus Scatousia</taxon>
    </lineage>
</organism>
<dbReference type="AlphaFoldDB" id="A0A9D1JP14"/>
<evidence type="ECO:0000313" key="2">
    <source>
        <dbReference type="EMBL" id="HIS37592.1"/>
    </source>
</evidence>
<proteinExistence type="predicted"/>
<evidence type="ECO:0000256" key="1">
    <source>
        <dbReference type="SAM" id="SignalP"/>
    </source>
</evidence>
<dbReference type="EMBL" id="DVIU01000275">
    <property type="protein sequence ID" value="HIS37592.1"/>
    <property type="molecule type" value="Genomic_DNA"/>
</dbReference>
<dbReference type="Proteomes" id="UP000823928">
    <property type="component" value="Unassembled WGS sequence"/>
</dbReference>
<keyword evidence="1" id="KW-0732">Signal</keyword>
<reference evidence="2" key="1">
    <citation type="submission" date="2020-10" db="EMBL/GenBank/DDBJ databases">
        <authorList>
            <person name="Gilroy R."/>
        </authorList>
    </citation>
    <scope>NUCLEOTIDE SEQUENCE</scope>
    <source>
        <strain evidence="2">6276</strain>
    </source>
</reference>
<sequence length="215" mass="25346">MKRLILVLSLLLTTNSVFAYNYSGIVKNSLNVNQKVNYSPETMEWHRNVNPSNINFTKQMTIGSGSYTEFVNDSHYYDTNTTYEFFDGNKLLGHNMHLLKFFELDFDKKITQRELTPDELKVLFPDVEIVYISKFKNNKIVLRKPKNVKRTYLLINDTDKDFYKYSFENHDNQTELIKGLFEIDKPQKLIFSHFGSRDKLFPILTIIVKNSLFAK</sequence>
<feature type="chain" id="PRO_5038372643" evidence="1">
    <location>
        <begin position="20"/>
        <end position="215"/>
    </location>
</feature>
<reference evidence="2" key="2">
    <citation type="journal article" date="2021" name="PeerJ">
        <title>Extensive microbial diversity within the chicken gut microbiome revealed by metagenomics and culture.</title>
        <authorList>
            <person name="Gilroy R."/>
            <person name="Ravi A."/>
            <person name="Getino M."/>
            <person name="Pursley I."/>
            <person name="Horton D.L."/>
            <person name="Alikhan N.F."/>
            <person name="Baker D."/>
            <person name="Gharbi K."/>
            <person name="Hall N."/>
            <person name="Watson M."/>
            <person name="Adriaenssens E.M."/>
            <person name="Foster-Nyarko E."/>
            <person name="Jarju S."/>
            <person name="Secka A."/>
            <person name="Antonio M."/>
            <person name="Oren A."/>
            <person name="Chaudhuri R.R."/>
            <person name="La Ragione R."/>
            <person name="Hildebrand F."/>
            <person name="Pallen M.J."/>
        </authorList>
    </citation>
    <scope>NUCLEOTIDE SEQUENCE</scope>
    <source>
        <strain evidence="2">6276</strain>
    </source>
</reference>
<protein>
    <submittedName>
        <fullName evidence="2">Uncharacterized protein</fullName>
    </submittedName>
</protein>
<accession>A0A9D1JP14</accession>
<gene>
    <name evidence="2" type="ORF">IAC10_13380</name>
</gene>